<evidence type="ECO:0000313" key="5">
    <source>
        <dbReference type="EMBL" id="PAE86691.1"/>
    </source>
</evidence>
<accession>A0A268NTH4</accession>
<comment type="caution">
    <text evidence="5">The sequence shown here is derived from an EMBL/GenBank/DDBJ whole genome shotgun (WGS) entry which is preliminary data.</text>
</comment>
<dbReference type="PANTHER" id="PTHR33744">
    <property type="entry name" value="CARBOHYDRATE DIACID REGULATOR"/>
    <property type="match status" value="1"/>
</dbReference>
<dbReference type="InterPro" id="IPR041522">
    <property type="entry name" value="CdaR_GGDEF"/>
</dbReference>
<dbReference type="EMBL" id="NPCC01000055">
    <property type="protein sequence ID" value="PAE86691.1"/>
    <property type="molecule type" value="Genomic_DNA"/>
</dbReference>
<dbReference type="InterPro" id="IPR042070">
    <property type="entry name" value="PucR_C-HTH_sf"/>
</dbReference>
<evidence type="ECO:0000259" key="3">
    <source>
        <dbReference type="Pfam" id="PF13556"/>
    </source>
</evidence>
<dbReference type="InterPro" id="IPR025736">
    <property type="entry name" value="PucR_C-HTH_dom"/>
</dbReference>
<dbReference type="PANTHER" id="PTHR33744:SF1">
    <property type="entry name" value="DNA-BINDING TRANSCRIPTIONAL ACTIVATOR ADER"/>
    <property type="match status" value="1"/>
</dbReference>
<organism evidence="5 6">
    <name type="scientific">Shouchella clausii</name>
    <name type="common">Alkalihalobacillus clausii</name>
    <dbReference type="NCBI Taxonomy" id="79880"/>
    <lineage>
        <taxon>Bacteria</taxon>
        <taxon>Bacillati</taxon>
        <taxon>Bacillota</taxon>
        <taxon>Bacilli</taxon>
        <taxon>Bacillales</taxon>
        <taxon>Bacillaceae</taxon>
        <taxon>Shouchella</taxon>
    </lineage>
</organism>
<proteinExistence type="inferred from homology"/>
<name>A0A268NTH4_SHOCL</name>
<sequence length="562" mass="64010">MKITLAQVMELDIMKPAIIKTAQEQLPYRQVEWVSITEAPVENFIRQNELVLTTGIGCNQEPKAFYAFVQDVIKSEASGLAVAIGRFVFELSEDVRTLAENEQFPILFLPWEIRFADITQAVTAKLVDSKQDDWQFTQKVQQELLSLMLAGNHLSALAEHVAGYAAVPIVITDAQGRIKGKSHGAEPVVGLVSKVYKHMRTSGQESEHHPLERKIQTLHTDGTDVHILPIIQANEQIQGYVFAVNRDKMDTSDLATAFILLEHAGTAAAFWFLQENTVQETEARMRNHFVADLAQGLIETEAQLKTRAEALGYEVSVPYIAIVGMLHNMEELYSRSDQVASFKDWQLSMVHYIEEEIYYAGVTVERETMSTFMDGQLLIYLAVPCEDYRTTVNGFLDLLDRRLAHLLPDVEITWGIGDQQINTYAFEDRYQEAKQALLLGIGRKGQGSRIFYTDTRIDRVLYKIGQERELRSLVLDYAAPLFAYDEQRQMDLVGTFVAYQRNQNKVTQTARFLHLHRQSLLYRLRKIEALTHLSLANPDDVFLLDLSIRISMIQHHMQTPNS</sequence>
<comment type="similarity">
    <text evidence="1">Belongs to the CdaR family.</text>
</comment>
<dbReference type="Pfam" id="PF17853">
    <property type="entry name" value="GGDEF_2"/>
    <property type="match status" value="1"/>
</dbReference>
<evidence type="ECO:0000259" key="2">
    <source>
        <dbReference type="Pfam" id="PF07905"/>
    </source>
</evidence>
<reference evidence="5 6" key="1">
    <citation type="submission" date="2017-07" db="EMBL/GenBank/DDBJ databases">
        <title>Isolation and whole genome analysis of endospore-forming bacteria from heroin.</title>
        <authorList>
            <person name="Kalinowski J."/>
            <person name="Ahrens B."/>
            <person name="Al-Dilaimi A."/>
            <person name="Winkler A."/>
            <person name="Wibberg D."/>
            <person name="Schleenbecker U."/>
            <person name="Ruckert C."/>
            <person name="Wolfel R."/>
            <person name="Grass G."/>
        </authorList>
    </citation>
    <scope>NUCLEOTIDE SEQUENCE [LARGE SCALE GENOMIC DNA]</scope>
    <source>
        <strain evidence="5 6">7539</strain>
    </source>
</reference>
<evidence type="ECO:0000259" key="4">
    <source>
        <dbReference type="Pfam" id="PF17853"/>
    </source>
</evidence>
<dbReference type="RefSeq" id="WP_063609831.1">
    <property type="nucleotide sequence ID" value="NZ_CP154609.1"/>
</dbReference>
<feature type="domain" description="CdaR GGDEF-like" evidence="4">
    <location>
        <begin position="300"/>
        <end position="437"/>
    </location>
</feature>
<dbReference type="AlphaFoldDB" id="A0A268NTH4"/>
<dbReference type="InterPro" id="IPR012914">
    <property type="entry name" value="PucR_dom"/>
</dbReference>
<dbReference type="Proteomes" id="UP000216207">
    <property type="component" value="Unassembled WGS sequence"/>
</dbReference>
<evidence type="ECO:0000313" key="6">
    <source>
        <dbReference type="Proteomes" id="UP000216207"/>
    </source>
</evidence>
<feature type="domain" description="Purine catabolism PurC-like" evidence="2">
    <location>
        <begin position="8"/>
        <end position="125"/>
    </location>
</feature>
<evidence type="ECO:0000256" key="1">
    <source>
        <dbReference type="ARBA" id="ARBA00006754"/>
    </source>
</evidence>
<dbReference type="Pfam" id="PF13556">
    <property type="entry name" value="HTH_30"/>
    <property type="match status" value="1"/>
</dbReference>
<dbReference type="Pfam" id="PF07905">
    <property type="entry name" value="PucR"/>
    <property type="match status" value="1"/>
</dbReference>
<feature type="domain" description="PucR C-terminal helix-turn-helix" evidence="3">
    <location>
        <begin position="492"/>
        <end position="550"/>
    </location>
</feature>
<protein>
    <submittedName>
        <fullName evidence="5">PucR family transcriptional regulator</fullName>
    </submittedName>
</protein>
<gene>
    <name evidence="5" type="ORF">CHH72_22060</name>
</gene>
<dbReference type="Gene3D" id="1.10.10.2840">
    <property type="entry name" value="PucR C-terminal helix-turn-helix domain"/>
    <property type="match status" value="1"/>
</dbReference>
<dbReference type="InterPro" id="IPR051448">
    <property type="entry name" value="CdaR-like_regulators"/>
</dbReference>